<dbReference type="GO" id="GO:0012505">
    <property type="term" value="C:endomembrane system"/>
    <property type="evidence" value="ECO:0007669"/>
    <property type="project" value="UniProtKB-SubCell"/>
</dbReference>
<dbReference type="GO" id="GO:0030026">
    <property type="term" value="P:intracellular manganese ion homeostasis"/>
    <property type="evidence" value="ECO:0007669"/>
    <property type="project" value="InterPro"/>
</dbReference>
<name>A0A1X4NPX7_9RHOB</name>
<organism evidence="6 7">
    <name type="scientific">Marivita geojedonensis</name>
    <dbReference type="NCBI Taxonomy" id="1123756"/>
    <lineage>
        <taxon>Bacteria</taxon>
        <taxon>Pseudomonadati</taxon>
        <taxon>Pseudomonadota</taxon>
        <taxon>Alphaproteobacteria</taxon>
        <taxon>Rhodobacterales</taxon>
        <taxon>Roseobacteraceae</taxon>
        <taxon>Marivita</taxon>
    </lineage>
</organism>
<reference evidence="6 7" key="1">
    <citation type="submission" date="2014-03" db="EMBL/GenBank/DDBJ databases">
        <title>The draft genome sequence of Marivita geojedonensis KCTC 23882.</title>
        <authorList>
            <person name="Lai Q."/>
            <person name="Shao Z."/>
        </authorList>
    </citation>
    <scope>NUCLEOTIDE SEQUENCE [LARGE SCALE GENOMIC DNA]</scope>
    <source>
        <strain evidence="6 7">DPG-138</strain>
    </source>
</reference>
<dbReference type="OrthoDB" id="5506246at2"/>
<keyword evidence="2 5" id="KW-0812">Transmembrane</keyword>
<evidence type="ECO:0000256" key="3">
    <source>
        <dbReference type="ARBA" id="ARBA00022989"/>
    </source>
</evidence>
<feature type="transmembrane region" description="Helical" evidence="5">
    <location>
        <begin position="187"/>
        <end position="204"/>
    </location>
</feature>
<evidence type="ECO:0000256" key="4">
    <source>
        <dbReference type="ARBA" id="ARBA00023136"/>
    </source>
</evidence>
<comment type="subcellular location">
    <subcellularLocation>
        <location evidence="1">Endomembrane system</location>
        <topology evidence="1">Multi-pass membrane protein</topology>
    </subcellularLocation>
</comment>
<dbReference type="Proteomes" id="UP000193926">
    <property type="component" value="Unassembled WGS sequence"/>
</dbReference>
<proteinExistence type="predicted"/>
<sequence>MTQSPGDHGHSQAEIEARIDAPAGRGYLRDIVYGGIDGSVTTFAIVAGVAGAGLSSWVIIALGIANVLADGFSMAAGNYSGTKAELDDARRLREIEERHIRKYPEGERNELREILRRKGLSGDALDGAVDQISQNREQWVQLMLEGEYGLASVDPHPLKAAWATFAAFLAAGMIPLLPFLFGLPDAFRLSTIATLITFFAIGAYKSKWSLAPWWRSGLETLLIGGTAAAIAYLVGALFET</sequence>
<feature type="transmembrane region" description="Helical" evidence="5">
    <location>
        <begin position="216"/>
        <end position="238"/>
    </location>
</feature>
<feature type="transmembrane region" description="Helical" evidence="5">
    <location>
        <begin position="43"/>
        <end position="69"/>
    </location>
</feature>
<dbReference type="InterPro" id="IPR008217">
    <property type="entry name" value="Ccc1_fam"/>
</dbReference>
<protein>
    <submittedName>
        <fullName evidence="6">Membrane protein</fullName>
    </submittedName>
</protein>
<dbReference type="Pfam" id="PF01988">
    <property type="entry name" value="VIT1"/>
    <property type="match status" value="1"/>
</dbReference>
<evidence type="ECO:0000313" key="6">
    <source>
        <dbReference type="EMBL" id="OSQ52636.1"/>
    </source>
</evidence>
<dbReference type="GO" id="GO:0005384">
    <property type="term" value="F:manganese ion transmembrane transporter activity"/>
    <property type="evidence" value="ECO:0007669"/>
    <property type="project" value="InterPro"/>
</dbReference>
<dbReference type="RefSeq" id="WP_085635517.1">
    <property type="nucleotide sequence ID" value="NZ_JFKC01000002.1"/>
</dbReference>
<dbReference type="STRING" id="1123756.MGEO_04545"/>
<evidence type="ECO:0000256" key="2">
    <source>
        <dbReference type="ARBA" id="ARBA00022692"/>
    </source>
</evidence>
<feature type="transmembrane region" description="Helical" evidence="5">
    <location>
        <begin position="160"/>
        <end position="181"/>
    </location>
</feature>
<evidence type="ECO:0000256" key="1">
    <source>
        <dbReference type="ARBA" id="ARBA00004127"/>
    </source>
</evidence>
<keyword evidence="3 5" id="KW-1133">Transmembrane helix</keyword>
<evidence type="ECO:0000256" key="5">
    <source>
        <dbReference type="SAM" id="Phobius"/>
    </source>
</evidence>
<keyword evidence="7" id="KW-1185">Reference proteome</keyword>
<dbReference type="EMBL" id="JFKC01000002">
    <property type="protein sequence ID" value="OSQ52636.1"/>
    <property type="molecule type" value="Genomic_DNA"/>
</dbReference>
<dbReference type="PANTHER" id="PTHR31851">
    <property type="entry name" value="FE(2+)/MN(2+) TRANSPORTER PCL1"/>
    <property type="match status" value="1"/>
</dbReference>
<gene>
    <name evidence="6" type="ORF">MGEO_04545</name>
</gene>
<dbReference type="AlphaFoldDB" id="A0A1X4NPX7"/>
<accession>A0A1X4NPX7</accession>
<dbReference type="CDD" id="cd02434">
    <property type="entry name" value="Nodulin-21_like_3"/>
    <property type="match status" value="1"/>
</dbReference>
<keyword evidence="4 5" id="KW-0472">Membrane</keyword>
<comment type="caution">
    <text evidence="6">The sequence shown here is derived from an EMBL/GenBank/DDBJ whole genome shotgun (WGS) entry which is preliminary data.</text>
</comment>
<evidence type="ECO:0000313" key="7">
    <source>
        <dbReference type="Proteomes" id="UP000193926"/>
    </source>
</evidence>